<organism evidence="2 3">
    <name type="scientific">Catenuloplanes atrovinosus</name>
    <dbReference type="NCBI Taxonomy" id="137266"/>
    <lineage>
        <taxon>Bacteria</taxon>
        <taxon>Bacillati</taxon>
        <taxon>Actinomycetota</taxon>
        <taxon>Actinomycetes</taxon>
        <taxon>Micromonosporales</taxon>
        <taxon>Micromonosporaceae</taxon>
        <taxon>Catenuloplanes</taxon>
    </lineage>
</organism>
<keyword evidence="3" id="KW-1185">Reference proteome</keyword>
<evidence type="ECO:0000256" key="1">
    <source>
        <dbReference type="SAM" id="SignalP"/>
    </source>
</evidence>
<dbReference type="EMBL" id="JAVDYB010000001">
    <property type="protein sequence ID" value="MDR7273713.1"/>
    <property type="molecule type" value="Genomic_DNA"/>
</dbReference>
<reference evidence="2" key="1">
    <citation type="submission" date="2023-07" db="EMBL/GenBank/DDBJ databases">
        <title>Sequencing the genomes of 1000 actinobacteria strains.</title>
        <authorList>
            <person name="Klenk H.-P."/>
        </authorList>
    </citation>
    <scope>NUCLEOTIDE SEQUENCE</scope>
    <source>
        <strain evidence="2">DSM 44707</strain>
    </source>
</reference>
<dbReference type="RefSeq" id="WP_310362471.1">
    <property type="nucleotide sequence ID" value="NZ_JAVDYB010000001.1"/>
</dbReference>
<feature type="chain" id="PRO_5042064769" description="Lipoprotein" evidence="1">
    <location>
        <begin position="23"/>
        <end position="169"/>
    </location>
</feature>
<comment type="caution">
    <text evidence="2">The sequence shown here is derived from an EMBL/GenBank/DDBJ whole genome shotgun (WGS) entry which is preliminary data.</text>
</comment>
<evidence type="ECO:0008006" key="4">
    <source>
        <dbReference type="Google" id="ProtNLM"/>
    </source>
</evidence>
<protein>
    <recommendedName>
        <fullName evidence="4">Lipoprotein</fullName>
    </recommendedName>
</protein>
<sequence>MRWTSGLLVGAATVVLATALPACGTAPDAPGGGPAAPATAAAVPKSANVADALEVVDAQFKSINAADWSAAWDAWTDAAKAEIAKDVYVKTNEACPAPAKSVFELERVTPVDDSTVDVGWRRDGISEHGTSRLTGTEWRFDPGSTLVEYAGGADAAIAKRKEAGACTRA</sequence>
<keyword evidence="1" id="KW-0732">Signal</keyword>
<evidence type="ECO:0000313" key="2">
    <source>
        <dbReference type="EMBL" id="MDR7273713.1"/>
    </source>
</evidence>
<dbReference type="Proteomes" id="UP001183643">
    <property type="component" value="Unassembled WGS sequence"/>
</dbReference>
<dbReference type="AlphaFoldDB" id="A0AAE3YGY2"/>
<feature type="signal peptide" evidence="1">
    <location>
        <begin position="1"/>
        <end position="22"/>
    </location>
</feature>
<name>A0AAE3YGY2_9ACTN</name>
<gene>
    <name evidence="2" type="ORF">J2S41_000491</name>
</gene>
<proteinExistence type="predicted"/>
<accession>A0AAE3YGY2</accession>
<evidence type="ECO:0000313" key="3">
    <source>
        <dbReference type="Proteomes" id="UP001183643"/>
    </source>
</evidence>